<reference evidence="2 5" key="3">
    <citation type="submission" date="2020-10" db="EMBL/GenBank/DDBJ databases">
        <title>Ca. Dormibacterota MAGs.</title>
        <authorList>
            <person name="Montgomery K."/>
        </authorList>
    </citation>
    <scope>NUCLEOTIDE SEQUENCE [LARGE SCALE GENOMIC DNA]</scope>
    <source>
        <strain evidence="2">SC8812_S17_18</strain>
    </source>
</reference>
<evidence type="ECO:0000313" key="5">
    <source>
        <dbReference type="Proteomes" id="UP000606991"/>
    </source>
</evidence>
<dbReference type="Gene3D" id="3.50.50.60">
    <property type="entry name" value="FAD/NAD(P)-binding domain"/>
    <property type="match status" value="1"/>
</dbReference>
<dbReference type="PANTHER" id="PTHR42923">
    <property type="entry name" value="PROTOPORPHYRINOGEN OXIDASE"/>
    <property type="match status" value="1"/>
</dbReference>
<evidence type="ECO:0000259" key="1">
    <source>
        <dbReference type="Pfam" id="PF01593"/>
    </source>
</evidence>
<dbReference type="InterPro" id="IPR017830">
    <property type="entry name" value="SQase_HpnE"/>
</dbReference>
<dbReference type="InterPro" id="IPR050464">
    <property type="entry name" value="Zeta_carotene_desat/Oxidored"/>
</dbReference>
<feature type="domain" description="Amine oxidase" evidence="1">
    <location>
        <begin position="10"/>
        <end position="415"/>
    </location>
</feature>
<dbReference type="EMBL" id="JAEKNS010000132">
    <property type="protein sequence ID" value="MBJ7595785.1"/>
    <property type="molecule type" value="Genomic_DNA"/>
</dbReference>
<dbReference type="InterPro" id="IPR036188">
    <property type="entry name" value="FAD/NAD-bd_sf"/>
</dbReference>
<dbReference type="Pfam" id="PF01593">
    <property type="entry name" value="Amino_oxidase"/>
    <property type="match status" value="1"/>
</dbReference>
<dbReference type="GO" id="GO:0016491">
    <property type="term" value="F:oxidoreductase activity"/>
    <property type="evidence" value="ECO:0007669"/>
    <property type="project" value="InterPro"/>
</dbReference>
<dbReference type="AlphaFoldDB" id="A0A2W5ZFV6"/>
<evidence type="ECO:0000313" key="3">
    <source>
        <dbReference type="EMBL" id="PZR82807.1"/>
    </source>
</evidence>
<reference evidence="3" key="2">
    <citation type="submission" date="2018-05" db="EMBL/GenBank/DDBJ databases">
        <authorList>
            <person name="Ferrari B."/>
        </authorList>
    </citation>
    <scope>NUCLEOTIDE SEQUENCE</scope>
    <source>
        <strain evidence="3">RRmetagenome_bin12</strain>
    </source>
</reference>
<name>A0A2W5ZFV6_9BACT</name>
<proteinExistence type="predicted"/>
<sequence length="431" mass="45611">MRVVVVGAGLAGLAATCRLIDRGHDVVLVERTRLVGGKATSFTVDGVEVDNGQHVHLGCCTDYLDFVRSLGMSDALWNQRRFEVTVLRREGRPSRLFATRGLPPALSLLPSFAAYAPLRLAAKLEVVRGLRSAGETPGPGETFAAWLRRHGQGRAAIDGFWELFVVPALNGRLDEVAAADALFVIRTAFTGHPDAARIGWSRVPLARIAEAAAARAGSVRLRSGVVALLDDGGDVHGVRCNDGEEIVGDAVVLAVPPARAAAILGDPTRYGVTGLDRFQSRAIVDVHLWFDAAVDIGFAAIVGSPVQWVFEKQPGYLCCSLSAADTVVGRPEADLVELCHGELTAVLPRLGSARLVRGAVTRDPEATFIPAPGLHRPGSTTSRPNLAIAGAWTATGWPATMESAVRSGRAAADVLANAPRRATRELETARG</sequence>
<gene>
    <name evidence="3" type="ORF">DLM65_03170</name>
    <name evidence="2" type="ORF">JF886_13180</name>
</gene>
<organism evidence="3 4">
    <name type="scientific">Candidatus Aeolococcus gillhamiae</name>
    <dbReference type="NCBI Taxonomy" id="3127015"/>
    <lineage>
        <taxon>Bacteria</taxon>
        <taxon>Bacillati</taxon>
        <taxon>Candidatus Dormiibacterota</taxon>
        <taxon>Candidatus Dormibacteria</taxon>
        <taxon>Candidatus Aeolococcales</taxon>
        <taxon>Candidatus Aeolococcaceae</taxon>
        <taxon>Candidatus Aeolococcus</taxon>
    </lineage>
</organism>
<dbReference type="InterPro" id="IPR002937">
    <property type="entry name" value="Amino_oxidase"/>
</dbReference>
<dbReference type="NCBIfam" id="TIGR03467">
    <property type="entry name" value="HpnE"/>
    <property type="match status" value="1"/>
</dbReference>
<accession>A0A934K4W5</accession>
<dbReference type="Proteomes" id="UP000248724">
    <property type="component" value="Unassembled WGS sequence"/>
</dbReference>
<dbReference type="SUPFAM" id="SSF51905">
    <property type="entry name" value="FAD/NAD(P)-binding domain"/>
    <property type="match status" value="1"/>
</dbReference>
<reference evidence="3 4" key="1">
    <citation type="journal article" date="2017" name="Nature">
        <title>Atmospheric trace gases support primary production in Antarctic desert surface soil.</title>
        <authorList>
            <person name="Ji M."/>
            <person name="Greening C."/>
            <person name="Vanwonterghem I."/>
            <person name="Carere C.R."/>
            <person name="Bay S.K."/>
            <person name="Steen J.A."/>
            <person name="Montgomery K."/>
            <person name="Lines T."/>
            <person name="Beardall J."/>
            <person name="van Dorst J."/>
            <person name="Snape I."/>
            <person name="Stott M.B."/>
            <person name="Hugenholtz P."/>
            <person name="Ferrari B.C."/>
        </authorList>
    </citation>
    <scope>NUCLEOTIDE SEQUENCE [LARGE SCALE GENOMIC DNA]</scope>
    <source>
        <strain evidence="3">RRmetagenome_bin12</strain>
    </source>
</reference>
<comment type="caution">
    <text evidence="3">The sequence shown here is derived from an EMBL/GenBank/DDBJ whole genome shotgun (WGS) entry which is preliminary data.</text>
</comment>
<dbReference type="EMBL" id="QHBU01000058">
    <property type="protein sequence ID" value="PZR82807.1"/>
    <property type="molecule type" value="Genomic_DNA"/>
</dbReference>
<dbReference type="Proteomes" id="UP000606991">
    <property type="component" value="Unassembled WGS sequence"/>
</dbReference>
<protein>
    <submittedName>
        <fullName evidence="2">FAD-dependent oxidoreductase</fullName>
    </submittedName>
    <submittedName>
        <fullName evidence="3">Phytoene dehydrogenase</fullName>
    </submittedName>
</protein>
<evidence type="ECO:0000313" key="2">
    <source>
        <dbReference type="EMBL" id="MBJ7595785.1"/>
    </source>
</evidence>
<dbReference type="PANTHER" id="PTHR42923:SF47">
    <property type="entry name" value="BLR3003 PROTEIN"/>
    <property type="match status" value="1"/>
</dbReference>
<dbReference type="RefSeq" id="WP_337313215.1">
    <property type="nucleotide sequence ID" value="NZ_JAEKNS010000132.1"/>
</dbReference>
<accession>A0A2W5ZFV6</accession>
<evidence type="ECO:0000313" key="4">
    <source>
        <dbReference type="Proteomes" id="UP000248724"/>
    </source>
</evidence>